<comment type="caution">
    <text evidence="2">The sequence shown here is derived from an EMBL/GenBank/DDBJ whole genome shotgun (WGS) entry which is preliminary data.</text>
</comment>
<evidence type="ECO:0000313" key="3">
    <source>
        <dbReference type="Proteomes" id="UP001150904"/>
    </source>
</evidence>
<reference evidence="2" key="1">
    <citation type="submission" date="2022-12" db="EMBL/GenBank/DDBJ databases">
        <authorList>
            <person name="Petersen C."/>
        </authorList>
    </citation>
    <scope>NUCLEOTIDE SEQUENCE</scope>
    <source>
        <strain evidence="2">IBT 15544</strain>
    </source>
</reference>
<keyword evidence="3" id="KW-1185">Reference proteome</keyword>
<dbReference type="SUPFAM" id="SSF49777">
    <property type="entry name" value="PEBP-like"/>
    <property type="match status" value="1"/>
</dbReference>
<feature type="compositionally biased region" description="Polar residues" evidence="1">
    <location>
        <begin position="1"/>
        <end position="11"/>
    </location>
</feature>
<dbReference type="GeneID" id="83180084"/>
<dbReference type="Proteomes" id="UP001150904">
    <property type="component" value="Unassembled WGS sequence"/>
</dbReference>
<dbReference type="AlphaFoldDB" id="A0A9W9T0G9"/>
<dbReference type="EMBL" id="JAPQKR010000012">
    <property type="protein sequence ID" value="KAJ5204842.1"/>
    <property type="molecule type" value="Genomic_DNA"/>
</dbReference>
<feature type="region of interest" description="Disordered" evidence="1">
    <location>
        <begin position="1"/>
        <end position="21"/>
    </location>
</feature>
<dbReference type="InterPro" id="IPR036610">
    <property type="entry name" value="PEBP-like_sf"/>
</dbReference>
<evidence type="ECO:0000256" key="1">
    <source>
        <dbReference type="SAM" id="MobiDB-lite"/>
    </source>
</evidence>
<sequence>MKVSSMNSEAPNLSHHPRGAPALQPKIGEVVIKVNTFGINHAEMLVTPGSTEFNHSLRLPRLDMSFSIAAALFAASVLAQTPPGSSPSTKNNLGAAYKNATIFPGVWIDPSYVANQPIFYTTDNKKHEQDDDSKYMIMMLDLNIPDSEVTTPAYYDTLVPGLALDTTTRLHWWSGNYTIGRHGLFLGSSDALAEYTAPRSHGSSNHTYALYLFDQPAGYEAPAEALDGTYYPRSASARFNFTLAPIVKEVGRPLAATYFLTNNP</sequence>
<dbReference type="InterPro" id="IPR035810">
    <property type="entry name" value="PEBP_euk"/>
</dbReference>
<dbReference type="PANTHER" id="PTHR11362:SF82">
    <property type="entry name" value="PHOSPHATIDYLETHANOLAMINE-BINDING PROTEIN 4"/>
    <property type="match status" value="1"/>
</dbReference>
<dbReference type="RefSeq" id="XP_058309321.1">
    <property type="nucleotide sequence ID" value="XM_058452783.1"/>
</dbReference>
<evidence type="ECO:0000313" key="2">
    <source>
        <dbReference type="EMBL" id="KAJ5204842.1"/>
    </source>
</evidence>
<dbReference type="OrthoDB" id="2506647at2759"/>
<organism evidence="2 3">
    <name type="scientific">Penicillium cinerascens</name>
    <dbReference type="NCBI Taxonomy" id="70096"/>
    <lineage>
        <taxon>Eukaryota</taxon>
        <taxon>Fungi</taxon>
        <taxon>Dikarya</taxon>
        <taxon>Ascomycota</taxon>
        <taxon>Pezizomycotina</taxon>
        <taxon>Eurotiomycetes</taxon>
        <taxon>Eurotiomycetidae</taxon>
        <taxon>Eurotiales</taxon>
        <taxon>Aspergillaceae</taxon>
        <taxon>Penicillium</taxon>
    </lineage>
</organism>
<accession>A0A9W9T0G9</accession>
<reference evidence="2" key="2">
    <citation type="journal article" date="2023" name="IMA Fungus">
        <title>Comparative genomic study of the Penicillium genus elucidates a diverse pangenome and 15 lateral gene transfer events.</title>
        <authorList>
            <person name="Petersen C."/>
            <person name="Sorensen T."/>
            <person name="Nielsen M.R."/>
            <person name="Sondergaard T.E."/>
            <person name="Sorensen J.L."/>
            <person name="Fitzpatrick D.A."/>
            <person name="Frisvad J.C."/>
            <person name="Nielsen K.L."/>
        </authorList>
    </citation>
    <scope>NUCLEOTIDE SEQUENCE</scope>
    <source>
        <strain evidence="2">IBT 15544</strain>
    </source>
</reference>
<gene>
    <name evidence="2" type="ORF">N7498_005721</name>
</gene>
<name>A0A9W9T0G9_9EURO</name>
<proteinExistence type="predicted"/>
<dbReference type="PANTHER" id="PTHR11362">
    <property type="entry name" value="PHOSPHATIDYLETHANOLAMINE-BINDING PROTEIN"/>
    <property type="match status" value="1"/>
</dbReference>
<dbReference type="Gene3D" id="3.90.280.10">
    <property type="entry name" value="PEBP-like"/>
    <property type="match status" value="1"/>
</dbReference>
<protein>
    <submittedName>
        <fullName evidence="2">Phosphatidylethanolamine-binding protein</fullName>
    </submittedName>
</protein>